<evidence type="ECO:0000256" key="7">
    <source>
        <dbReference type="SAM" id="Coils"/>
    </source>
</evidence>
<keyword evidence="5" id="KW-0378">Hydrolase</keyword>
<dbReference type="GO" id="GO:0004843">
    <property type="term" value="F:cysteine-type deubiquitinase activity"/>
    <property type="evidence" value="ECO:0007669"/>
    <property type="project" value="UniProtKB-EC"/>
</dbReference>
<proteinExistence type="predicted"/>
<comment type="catalytic activity">
    <reaction evidence="1">
        <text>Thiol-dependent hydrolysis of ester, thioester, amide, peptide and isopeptide bonds formed by the C-terminal Gly of ubiquitin (a 76-residue protein attached to proteins as an intracellular targeting signal).</text>
        <dbReference type="EC" id="3.4.19.12"/>
    </reaction>
</comment>
<evidence type="ECO:0000259" key="8">
    <source>
        <dbReference type="Pfam" id="PF12340"/>
    </source>
</evidence>
<evidence type="ECO:0000256" key="3">
    <source>
        <dbReference type="ARBA" id="ARBA00022670"/>
    </source>
</evidence>
<evidence type="ECO:0000256" key="4">
    <source>
        <dbReference type="ARBA" id="ARBA00022786"/>
    </source>
</evidence>
<evidence type="ECO:0000259" key="9">
    <source>
        <dbReference type="Pfam" id="PF12359"/>
    </source>
</evidence>
<accession>A0AAD3CKD5</accession>
<evidence type="ECO:0000256" key="5">
    <source>
        <dbReference type="ARBA" id="ARBA00022801"/>
    </source>
</evidence>
<dbReference type="GO" id="GO:0006508">
    <property type="term" value="P:proteolysis"/>
    <property type="evidence" value="ECO:0007669"/>
    <property type="project" value="UniProtKB-KW"/>
</dbReference>
<dbReference type="InterPro" id="IPR027417">
    <property type="entry name" value="P-loop_NTPase"/>
</dbReference>
<keyword evidence="3" id="KW-0645">Protease</keyword>
<reference evidence="10 11" key="1">
    <citation type="journal article" date="2021" name="Sci. Rep.">
        <title>The genome of the diatom Chaetoceros tenuissimus carries an ancient integrated fragment of an extant virus.</title>
        <authorList>
            <person name="Hongo Y."/>
            <person name="Kimura K."/>
            <person name="Takaki Y."/>
            <person name="Yoshida Y."/>
            <person name="Baba S."/>
            <person name="Kobayashi G."/>
            <person name="Nagasaki K."/>
            <person name="Hano T."/>
            <person name="Tomaru Y."/>
        </authorList>
    </citation>
    <scope>NUCLEOTIDE SEQUENCE [LARGE SCALE GENOMIC DNA]</scope>
    <source>
        <strain evidence="10 11">NIES-3715</strain>
    </source>
</reference>
<dbReference type="InterPro" id="IPR051346">
    <property type="entry name" value="OTU_Deubiquitinase"/>
</dbReference>
<dbReference type="EMBL" id="BLLK01000023">
    <property type="protein sequence ID" value="GFH47531.1"/>
    <property type="molecule type" value="Genomic_DNA"/>
</dbReference>
<sequence length="2848" mass="327873">MDTALLNYIYLFDGVALPSSQSEDICCDLAKLVASFAEKMMKEEEDNLSLFKASHFRELSELFATDLDSIQWFPGFGCVLVENKDDPFQRPDHCSLSLIGLDNFERYVHSGKGEFEFTALASSYMVDAIGPISTSGKDLFYSRFHRIFQKACSRHGDERSAASSGKQGHQKTPAFVKALLVQTLGCHCGDKKCVCKLVQPHGGCTDVGLHTGGKARCTEFALVRSVCEWKMSQAYFRCNQSDGYEAPSFDMVMLYLDTFILEEALQSVEASVIENGVRDNDIAVSSHLWKILKSLCMKSASLLELGFCLHTRTSKIESLKQKILNITEGWHDNNRDKFQLILPRSNEFCSPPIQIPAGPNSEKRVDTVMGEIDLENIDFVPTFHFHEGWTVSCAYEWASQSKTVFDASRSTFRVFLCQMEKIFWKLSERYLENPLGDKIQIVKLGKLLDHYRECMDEFLSKSTLQMKFRVTYQSIEVLATWLIYCIIFLGLRSLYPNVMLDRFGVALRYQDLSHLVLRKREHHKVLLKVIHFLTKYFREGSELFSTRQEQHWNSVTFQMGELYAEEFLRSIYEKEKSNAKARVDAHWKEVERKKELVRNLRSELSELQSEYDALKRKDRIYDNVSRWEMNNAENRVRSKEREIVKAEKAPEAVIQPLPLSREKALKVLFFLYMPDEFKTLANITFISQQLLVPIPYDGKWGGKDGDERVDVLKTIKVLDKDFCWFAHFSDSQNSQYLRVTENRHRDLSCVGISMSRDIPTKKSIGPRHIDSFYTREDGIYYPDNNSIRLTWYGGSLSRRPRNVEFNPFEIPSEFTTAYFTARLPDEERRLQWCMFIPPNVDELPQRGNRPYASQNLRPSWLDKEGFLHFAKLRQNPTMMLRKLCVILKTESLPLEHECVQDLLFQTVFQIGRIESSGGSCMFTWKKDFDNIRSACIKEIAFIINRYVEIPSFHGAFPCLAELFCFCVQIQYNEGHFDHTSLDYGSLGQLSTALESWALQCDDEVKKIDPGKISSIRARQVIYFRNAILCLIHKDSLSLEDSLSILHWIVRAKNIFAESKDMLEIRNYLEALCIHELSFNDSYIASLLIDKAQMTLVLRHVIHSAPTTLKWIVDKKSKYVFRATGCDGHSYSMNICTGTVLVDGLPPSTLPLQITSDERYQRVFGKTIFEIIKKGEWMETVQPVEGRLYRFRIASDDILFIEESPDINNLAQESIPWTDSLELLHVHEANMWGKELPKKLKVSYSHWLSREQNLIFFRCMDFRKRFVHFTHNLEDCYKGKYPPGDADTSKGSTSIDRIMIHRASHMNDQKPSILDILERVESRAFIHIFYRENSFTNIKSIHFDLYRLGLTFSINEGDDVIKCLEIVGYKLAPNQHLDGVFPGFSKYLVLEQISDSSIKKIVIPFGKIYRSQDEKMLVGIDVLSHDLCPVSDHVEKEIHVFQYNIHPRWKNFLSTSIAGRLFLACLFAATTCAIPDTMLGMTGEEQAMILLRECHLNRPLNPLEALALSNFMDLCRGVSAALLLLSHDLELSTQDFNFLHPSFYNSRSSLHLEIDTLNDAKSAYKSNLDTVSSRLLLTPAESMRLLGGLSSLSLKKKSHLISPKYDLVEMAFIESTVRQHYDDIENLGTKQMSQAEAEDFPIHSEAKTQIENEVYQDLHQSFELYNERVERNPIDVKTTIPKLETITKGIDDLIKKLETYFKRALLGIDYPTSGVCNMSLSNCYRRLCNNLPSVTKRELLKIAYNIDFANTFNPLLSQNAKGLLHKYILLWLELCVLQDKCTLLLLCASDEQRHNEFTKELYSNRSWSVRDHPYWLVFEAEQGIRIRPEQYEIVNHLIHSNGSIVQLNCGLGKTRVILPMLILSFSQNTKLDRIPRIHILNTLLTEFCEYFEIALGASVMNIKLYTMPFRRDVEISGQIIESLENIIHRCQYDRGCFIVAPEHRLSMEMKVKELALENNLDLSERLSNVLNLSRWQNIFDEVDEILHYRYQLIYSIGSVEPLPQMKHRWLAAEALMHILYTRDIGIDGLSVRSQDLHKEACPFFVVEEVSYDLFREKMTDLVFTNPPLFCDWIKGHSRKADMMQVISNPAADPAILEDKLSEDHVYQLLAFRGLLAFDLLINCLKKRYRVDFGIRQGNKKQLAVPFRGADTPSERSEYSHPDVAVILSIISYYNRGLSLEQFKYSLEAMTKKGKSFQQNTYDCWLQRSLSRIHPETLPGINKFDKIDLTNKVQLDILYNYFRLNPETINFWLNTFVFPRDLDQYPHRLVGTPWHLAAHDGGFAIGFSGTNDLHLVLPLQMKQHLPWNTTDPIWCDILATNGKMLDTIIRKTKKVNLLDDGSPSEMLLQFILENIDSLHALIDCGALLVGVSCEDIALSIQEHISTNSNKLQGVTFYDDQRREWMVLEKSGRCVPKFQSSFEEKDTFVIFDEPRCRGVDMKLRPDAVAALTIGQDLTKDKFMQAAGRMRKLHDSQSLEIVLEKRLHNEMKGQNVRKVSEGITMLLEWIIQNTVHSVVKGLPIWSEHGIFYETSKKAVHSVLDDKSDLRSFYGKPVKKDDLSNSASLSKKYHFERTGKVATRKALLNINPILDRCEKLGEGYNTIITATDEECERELQREVEVEEEEEVEISKQHPFSEKDWDYMKIFSCNDVSELSIEVVPYGKMLEENLSIGSEIRAIKWPTNLHCTTNFTKTILVNDGSPVDNYLRIPDCFVQFPSNEVLLLSDREGAKICDIFLDQKNSGFSSNYFFGHFAYESDPNSNNTMLRCDLNPVANIPLSSDKVCSMKLFNGETNYPSSQKETMKGLLSIKKAVGGIVEAFVNAREKGKNMELSCLEKICNELALELEEQD</sequence>
<feature type="coiled-coil region" evidence="7">
    <location>
        <begin position="590"/>
        <end position="649"/>
    </location>
</feature>
<evidence type="ECO:0000313" key="11">
    <source>
        <dbReference type="Proteomes" id="UP001054902"/>
    </source>
</evidence>
<dbReference type="Proteomes" id="UP001054902">
    <property type="component" value="Unassembled WGS sequence"/>
</dbReference>
<keyword evidence="11" id="KW-1185">Reference proteome</keyword>
<dbReference type="PANTHER" id="PTHR13367">
    <property type="entry name" value="UBIQUITIN THIOESTERASE"/>
    <property type="match status" value="1"/>
</dbReference>
<feature type="domain" description="DUF3645" evidence="9">
    <location>
        <begin position="2137"/>
        <end position="2166"/>
    </location>
</feature>
<name>A0AAD3CKD5_9STRA</name>
<evidence type="ECO:0000313" key="10">
    <source>
        <dbReference type="EMBL" id="GFH47531.1"/>
    </source>
</evidence>
<dbReference type="EC" id="3.4.19.12" evidence="2"/>
<dbReference type="SUPFAM" id="SSF52540">
    <property type="entry name" value="P-loop containing nucleoside triphosphate hydrolases"/>
    <property type="match status" value="1"/>
</dbReference>
<evidence type="ECO:0000256" key="2">
    <source>
        <dbReference type="ARBA" id="ARBA00012759"/>
    </source>
</evidence>
<dbReference type="Pfam" id="PF12340">
    <property type="entry name" value="DUF3638"/>
    <property type="match status" value="1"/>
</dbReference>
<dbReference type="InterPro" id="IPR022105">
    <property type="entry name" value="DUF3645"/>
</dbReference>
<dbReference type="PANTHER" id="PTHR13367:SF33">
    <property type="entry name" value="P-LOOP CONTAINING NUCLEOSIDE TRIPHOSPHATE HYDROLASE PROTEIN"/>
    <property type="match status" value="1"/>
</dbReference>
<keyword evidence="4" id="KW-0833">Ubl conjugation pathway</keyword>
<feature type="domain" description="DUF3638" evidence="8">
    <location>
        <begin position="1804"/>
        <end position="2019"/>
    </location>
</feature>
<evidence type="ECO:0000256" key="6">
    <source>
        <dbReference type="ARBA" id="ARBA00022807"/>
    </source>
</evidence>
<dbReference type="Pfam" id="PF12359">
    <property type="entry name" value="DUF3645"/>
    <property type="match status" value="1"/>
</dbReference>
<keyword evidence="6" id="KW-0788">Thiol protease</keyword>
<comment type="caution">
    <text evidence="10">The sequence shown here is derived from an EMBL/GenBank/DDBJ whole genome shotgun (WGS) entry which is preliminary data.</text>
</comment>
<dbReference type="InterPro" id="IPR022099">
    <property type="entry name" value="DUF3638"/>
</dbReference>
<gene>
    <name evidence="10" type="ORF">CTEN210_04006</name>
</gene>
<protein>
    <recommendedName>
        <fullName evidence="2">ubiquitinyl hydrolase 1</fullName>
        <ecNumber evidence="2">3.4.19.12</ecNumber>
    </recommendedName>
</protein>
<evidence type="ECO:0000256" key="1">
    <source>
        <dbReference type="ARBA" id="ARBA00000707"/>
    </source>
</evidence>
<organism evidence="10 11">
    <name type="scientific">Chaetoceros tenuissimus</name>
    <dbReference type="NCBI Taxonomy" id="426638"/>
    <lineage>
        <taxon>Eukaryota</taxon>
        <taxon>Sar</taxon>
        <taxon>Stramenopiles</taxon>
        <taxon>Ochrophyta</taxon>
        <taxon>Bacillariophyta</taxon>
        <taxon>Coscinodiscophyceae</taxon>
        <taxon>Chaetocerotophycidae</taxon>
        <taxon>Chaetocerotales</taxon>
        <taxon>Chaetocerotaceae</taxon>
        <taxon>Chaetoceros</taxon>
    </lineage>
</organism>
<keyword evidence="7" id="KW-0175">Coiled coil</keyword>